<feature type="compositionally biased region" description="Polar residues" evidence="8">
    <location>
        <begin position="685"/>
        <end position="702"/>
    </location>
</feature>
<dbReference type="GO" id="GO:0008017">
    <property type="term" value="F:microtubule binding"/>
    <property type="evidence" value="ECO:0007669"/>
    <property type="project" value="InterPro"/>
</dbReference>
<dbReference type="PROSITE" id="PS50067">
    <property type="entry name" value="KINESIN_MOTOR_2"/>
    <property type="match status" value="1"/>
</dbReference>
<feature type="binding site" evidence="6">
    <location>
        <begin position="105"/>
        <end position="112"/>
    </location>
    <ligand>
        <name>ATP</name>
        <dbReference type="ChEBI" id="CHEBI:30616"/>
    </ligand>
</feature>
<evidence type="ECO:0000259" key="9">
    <source>
        <dbReference type="PROSITE" id="PS50067"/>
    </source>
</evidence>
<feature type="compositionally biased region" description="Low complexity" evidence="8">
    <location>
        <begin position="586"/>
        <end position="617"/>
    </location>
</feature>
<dbReference type="PANTHER" id="PTHR47968">
    <property type="entry name" value="CENTROMERE PROTEIN E"/>
    <property type="match status" value="1"/>
</dbReference>
<proteinExistence type="inferred from homology"/>
<feature type="domain" description="Kinesin motor" evidence="9">
    <location>
        <begin position="13"/>
        <end position="349"/>
    </location>
</feature>
<dbReference type="InterPro" id="IPR001752">
    <property type="entry name" value="Kinesin_motor_dom"/>
</dbReference>
<comment type="similarity">
    <text evidence="6 7">Belongs to the TRAFAC class myosin-kinesin ATPase superfamily. Kinesin family.</text>
</comment>
<feature type="region of interest" description="Disordered" evidence="8">
    <location>
        <begin position="585"/>
        <end position="779"/>
    </location>
</feature>
<reference evidence="10" key="1">
    <citation type="submission" date="2021-05" db="EMBL/GenBank/DDBJ databases">
        <title>A free-living protist that lacks canonical eukaryotic 1 DNA replication and segregation systems.</title>
        <authorList>
            <person name="Salas-Leiva D.E."/>
            <person name="Tromer E.C."/>
            <person name="Curtis B.A."/>
            <person name="Jerlstrom-Hultqvist J."/>
            <person name="Kolisko M."/>
            <person name="Yi Z."/>
            <person name="Salas-Leiva J.S."/>
            <person name="Gallot-Lavallee L."/>
            <person name="Kops G.J.P.L."/>
            <person name="Archibald J.M."/>
            <person name="Simpson A.G.B."/>
            <person name="Roger A.J."/>
        </authorList>
    </citation>
    <scope>NUCLEOTIDE SEQUENCE</scope>
    <source>
        <strain evidence="10">BICM</strain>
    </source>
</reference>
<keyword evidence="2 6" id="KW-0547">Nucleotide-binding</keyword>
<feature type="region of interest" description="Disordered" evidence="8">
    <location>
        <begin position="417"/>
        <end position="438"/>
    </location>
</feature>
<dbReference type="InterPro" id="IPR019821">
    <property type="entry name" value="Kinesin_motor_CS"/>
</dbReference>
<evidence type="ECO:0000256" key="5">
    <source>
        <dbReference type="ARBA" id="ARBA00023175"/>
    </source>
</evidence>
<accession>A0A8J6BUS8</accession>
<keyword evidence="3 6" id="KW-0067">ATP-binding</keyword>
<dbReference type="AlphaFoldDB" id="A0A8J6BUS8"/>
<dbReference type="GO" id="GO:0007018">
    <property type="term" value="P:microtubule-based movement"/>
    <property type="evidence" value="ECO:0007669"/>
    <property type="project" value="InterPro"/>
</dbReference>
<gene>
    <name evidence="10" type="ORF">J8273_8032</name>
</gene>
<dbReference type="Pfam" id="PF00225">
    <property type="entry name" value="Kinesin"/>
    <property type="match status" value="1"/>
</dbReference>
<dbReference type="OrthoDB" id="3176171at2759"/>
<keyword evidence="1 7" id="KW-0493">Microtubule</keyword>
<evidence type="ECO:0000256" key="4">
    <source>
        <dbReference type="ARBA" id="ARBA00023054"/>
    </source>
</evidence>
<dbReference type="EMBL" id="JAHDYR010000064">
    <property type="protein sequence ID" value="KAG9390666.1"/>
    <property type="molecule type" value="Genomic_DNA"/>
</dbReference>
<evidence type="ECO:0000256" key="3">
    <source>
        <dbReference type="ARBA" id="ARBA00022840"/>
    </source>
</evidence>
<keyword evidence="11" id="KW-1185">Reference proteome</keyword>
<name>A0A8J6BUS8_9EUKA</name>
<evidence type="ECO:0000256" key="6">
    <source>
        <dbReference type="PROSITE-ProRule" id="PRU00283"/>
    </source>
</evidence>
<evidence type="ECO:0000256" key="2">
    <source>
        <dbReference type="ARBA" id="ARBA00022741"/>
    </source>
</evidence>
<dbReference type="PANTHER" id="PTHR47968:SF13">
    <property type="entry name" value="KINESIN-LIKE PROTEIN KIF19 ISOFORM X1"/>
    <property type="match status" value="1"/>
</dbReference>
<feature type="compositionally biased region" description="Basic and acidic residues" evidence="8">
    <location>
        <begin position="635"/>
        <end position="651"/>
    </location>
</feature>
<dbReference type="GO" id="GO:0003777">
    <property type="term" value="F:microtubule motor activity"/>
    <property type="evidence" value="ECO:0007669"/>
    <property type="project" value="InterPro"/>
</dbReference>
<dbReference type="SUPFAM" id="SSF52540">
    <property type="entry name" value="P-loop containing nucleoside triphosphate hydrolases"/>
    <property type="match status" value="1"/>
</dbReference>
<evidence type="ECO:0000256" key="7">
    <source>
        <dbReference type="RuleBase" id="RU000394"/>
    </source>
</evidence>
<dbReference type="InterPro" id="IPR036961">
    <property type="entry name" value="Kinesin_motor_dom_sf"/>
</dbReference>
<evidence type="ECO:0000256" key="8">
    <source>
        <dbReference type="SAM" id="MobiDB-lite"/>
    </source>
</evidence>
<dbReference type="GO" id="GO:0005524">
    <property type="term" value="F:ATP binding"/>
    <property type="evidence" value="ECO:0007669"/>
    <property type="project" value="UniProtKB-UniRule"/>
</dbReference>
<protein>
    <recommendedName>
        <fullName evidence="7">Kinesin-like protein</fullName>
    </recommendedName>
</protein>
<comment type="caution">
    <text evidence="10">The sequence shown here is derived from an EMBL/GenBank/DDBJ whole genome shotgun (WGS) entry which is preliminary data.</text>
</comment>
<keyword evidence="4" id="KW-0175">Coiled coil</keyword>
<dbReference type="Proteomes" id="UP000717585">
    <property type="component" value="Unassembled WGS sequence"/>
</dbReference>
<dbReference type="SMART" id="SM00129">
    <property type="entry name" value="KISc"/>
    <property type="match status" value="1"/>
</dbReference>
<organism evidence="10 11">
    <name type="scientific">Carpediemonas membranifera</name>
    <dbReference type="NCBI Taxonomy" id="201153"/>
    <lineage>
        <taxon>Eukaryota</taxon>
        <taxon>Metamonada</taxon>
        <taxon>Carpediemonas-like organisms</taxon>
        <taxon>Carpediemonas</taxon>
    </lineage>
</organism>
<sequence>MHDEGRKEDGETSIVVSVRVRPETSREISFRGKYANPLPIQIHNDAVILLDPDTRSTDHGRRQRDFVFDHVFTESASNEAIFRTVALPLVRRSIEGYNGTCFAYGVTGAGKTYTMIGSPGVRGLIHLTADALFQARNEAVDSKITIKMSFLEIYNEHLCDLLTHTRNMNLDIVEDPHKGICVPGLTEQEISTTSQVTTLLRQGQARRSTAPTGANEASSRSHAVLQFTVISRPLDDNSAPGHIGKLSLIDLAGSERAAATENRGLRMTEGAAINRSLLALSNCINALGDIQVTGRKVFVPYRDSKLTRLLKDSLGGNTETHMVANIPPSALYFEEILNTLKYAYRAKSIKKRVRRNELALEATPAQYAQIIAGLKRELERYKRGTPQTAPVDVSTVSVRDSETIKSEMMKVEQDLADADERRKAASHEEESIRREQAVDPGRAKFETLSKQLLDNYQSILGLRFHISQDDREIASKKMRLESLSNSPDTPEARQERLDQMAGLIERSQSREHMMKRLETEEQHRVSLQQQLMAMKSGTREEVLDLTLKLSRARVELYAARAETFATQKRMLAMEQTLAGLVGKIKSSGTPPAAPPSSARPIATTPATTKVTPTTATPIQPPRRAAPVNVTPATEPPRHVVRETPHVSRIDLTRPASQIQPRHRTPYASSTRYAATPHASAVDRPSTATHYSASHPRQSSVGANLNRPSTALASSSASARRSESSGPTRPAPRSTLFAARTPSKSTVSPNTLTQSHAPSSSVVTGLPRHSPVKASTYDRESRLSMLHRMAEPASSTYSSYASKRVGASNSAFTPARSTGLDVELKTKWAALQRSHRALGYVSTERGR</sequence>
<dbReference type="GO" id="GO:0005874">
    <property type="term" value="C:microtubule"/>
    <property type="evidence" value="ECO:0007669"/>
    <property type="project" value="UniProtKB-KW"/>
</dbReference>
<evidence type="ECO:0000313" key="10">
    <source>
        <dbReference type="EMBL" id="KAG9390666.1"/>
    </source>
</evidence>
<dbReference type="PRINTS" id="PR00380">
    <property type="entry name" value="KINESINHEAVY"/>
</dbReference>
<feature type="compositionally biased region" description="Low complexity" evidence="8">
    <location>
        <begin position="706"/>
        <end position="718"/>
    </location>
</feature>
<dbReference type="PROSITE" id="PS00411">
    <property type="entry name" value="KINESIN_MOTOR_1"/>
    <property type="match status" value="1"/>
</dbReference>
<keyword evidence="5 6" id="KW-0505">Motor protein</keyword>
<evidence type="ECO:0000256" key="1">
    <source>
        <dbReference type="ARBA" id="ARBA00022701"/>
    </source>
</evidence>
<feature type="compositionally biased region" description="Polar residues" evidence="8">
    <location>
        <begin position="741"/>
        <end position="762"/>
    </location>
</feature>
<dbReference type="Gene3D" id="3.40.850.10">
    <property type="entry name" value="Kinesin motor domain"/>
    <property type="match status" value="1"/>
</dbReference>
<dbReference type="InterPro" id="IPR027417">
    <property type="entry name" value="P-loop_NTPase"/>
</dbReference>
<evidence type="ECO:0000313" key="11">
    <source>
        <dbReference type="Proteomes" id="UP000717585"/>
    </source>
</evidence>
<dbReference type="InterPro" id="IPR027640">
    <property type="entry name" value="Kinesin-like_fam"/>
</dbReference>